<comment type="caution">
    <text evidence="5">The sequence shown here is derived from an EMBL/GenBank/DDBJ whole genome shotgun (WGS) entry which is preliminary data.</text>
</comment>
<dbReference type="GO" id="GO:0016787">
    <property type="term" value="F:hydrolase activity"/>
    <property type="evidence" value="ECO:0007669"/>
    <property type="project" value="UniProtKB-KW"/>
</dbReference>
<protein>
    <recommendedName>
        <fullName evidence="7">Tripeptidyl aminopeptidase</fullName>
    </recommendedName>
</protein>
<dbReference type="InterPro" id="IPR029058">
    <property type="entry name" value="AB_hydrolase_fold"/>
</dbReference>
<dbReference type="EMBL" id="MNAD01000901">
    <property type="protein sequence ID" value="OJT09525.1"/>
    <property type="molecule type" value="Genomic_DNA"/>
</dbReference>
<accession>A0A1M2VPK3</accession>
<dbReference type="InterPro" id="IPR000073">
    <property type="entry name" value="AB_hydrolase_1"/>
</dbReference>
<comment type="similarity">
    <text evidence="1">Belongs to the peptidase S33 family.</text>
</comment>
<dbReference type="Proteomes" id="UP000184267">
    <property type="component" value="Unassembled WGS sequence"/>
</dbReference>
<evidence type="ECO:0000256" key="2">
    <source>
        <dbReference type="ARBA" id="ARBA00022801"/>
    </source>
</evidence>
<evidence type="ECO:0000259" key="4">
    <source>
        <dbReference type="Pfam" id="PF08386"/>
    </source>
</evidence>
<dbReference type="InterPro" id="IPR051601">
    <property type="entry name" value="Serine_prot/Carboxylest_S33"/>
</dbReference>
<dbReference type="STRING" id="154538.A0A1M2VPK3"/>
<dbReference type="PANTHER" id="PTHR43248">
    <property type="entry name" value="2-SUCCINYL-6-HYDROXY-2,4-CYCLOHEXADIENE-1-CARBOXYLATE SYNTHASE"/>
    <property type="match status" value="1"/>
</dbReference>
<name>A0A1M2VPK3_TRAPU</name>
<dbReference type="SUPFAM" id="SSF53474">
    <property type="entry name" value="alpha/beta-Hydrolases"/>
    <property type="match status" value="1"/>
</dbReference>
<keyword evidence="2" id="KW-0378">Hydrolase</keyword>
<evidence type="ECO:0000313" key="6">
    <source>
        <dbReference type="Proteomes" id="UP000184267"/>
    </source>
</evidence>
<reference evidence="5 6" key="1">
    <citation type="submission" date="2016-10" db="EMBL/GenBank/DDBJ databases">
        <title>Genome sequence of the basidiomycete white-rot fungus Trametes pubescens.</title>
        <authorList>
            <person name="Makela M.R."/>
            <person name="Granchi Z."/>
            <person name="Peng M."/>
            <person name="De Vries R.P."/>
            <person name="Grigoriev I."/>
            <person name="Riley R."/>
            <person name="Hilden K."/>
        </authorList>
    </citation>
    <scope>NUCLEOTIDE SEQUENCE [LARGE SCALE GENOMIC DNA]</scope>
    <source>
        <strain evidence="5 6">FBCC735</strain>
    </source>
</reference>
<dbReference type="PANTHER" id="PTHR43248:SF25">
    <property type="entry name" value="AB HYDROLASE-1 DOMAIN-CONTAINING PROTEIN-RELATED"/>
    <property type="match status" value="1"/>
</dbReference>
<dbReference type="Pfam" id="PF08386">
    <property type="entry name" value="Abhydrolase_4"/>
    <property type="match status" value="1"/>
</dbReference>
<evidence type="ECO:0000259" key="3">
    <source>
        <dbReference type="Pfam" id="PF00561"/>
    </source>
</evidence>
<dbReference type="Gene3D" id="3.40.50.1820">
    <property type="entry name" value="alpha/beta hydrolase"/>
    <property type="match status" value="1"/>
</dbReference>
<dbReference type="InterPro" id="IPR013595">
    <property type="entry name" value="Pept_S33_TAP-like_C"/>
</dbReference>
<evidence type="ECO:0008006" key="7">
    <source>
        <dbReference type="Google" id="ProtNLM"/>
    </source>
</evidence>
<dbReference type="OrthoDB" id="425534at2759"/>
<feature type="domain" description="Peptidase S33 tripeptidyl aminopeptidase-like C-terminal" evidence="4">
    <location>
        <begin position="465"/>
        <end position="560"/>
    </location>
</feature>
<feature type="domain" description="AB hydrolase-1" evidence="3">
    <location>
        <begin position="124"/>
        <end position="310"/>
    </location>
</feature>
<organism evidence="5 6">
    <name type="scientific">Trametes pubescens</name>
    <name type="common">White-rot fungus</name>
    <dbReference type="NCBI Taxonomy" id="154538"/>
    <lineage>
        <taxon>Eukaryota</taxon>
        <taxon>Fungi</taxon>
        <taxon>Dikarya</taxon>
        <taxon>Basidiomycota</taxon>
        <taxon>Agaricomycotina</taxon>
        <taxon>Agaricomycetes</taxon>
        <taxon>Polyporales</taxon>
        <taxon>Polyporaceae</taxon>
        <taxon>Trametes</taxon>
    </lineage>
</organism>
<dbReference type="OMA" id="CNDVAWP"/>
<proteinExistence type="inferred from homology"/>
<gene>
    <name evidence="5" type="ORF">TRAPUB_13994</name>
</gene>
<keyword evidence="6" id="KW-1185">Reference proteome</keyword>
<sequence>MADYYNWGMDSTKIPKSYELPQLQHPKKPSTSWKDRVGRAALWVGFGLSCVSLYRRHYSTGTSIEGLHNIGDVKWWACEGQGHAPGAECGYAIVPLDYLNVSAGVAKIALGRYKATASNRKGSVFLNPGGPGGAGKSLATMAGAYFQRLVGEEYDMIGFDPRGIGETEPQTACFSSPEAHAAFVSNTVLDRGYDVGPNLTDPLNRYHLIEQQRDADALWKVQFEICAQTMGDQLKYMGTSTVARDINYITTLLEGQDALINFYGLSYGTVIGQYLVNMFPNRVGRVVIDGVVDAIAWATLPAYKWERLWQTSTDEAYEILFSDCAKAGPSQCALAKSDDDTPADILARVEAFLEKLYYEPLAVPNATSPGILTNGRARLFLLGALESPTSWPGAARAFAQAMDGDGTSVLNGLSHTQYLRDLERSAVSCNDNKPFKAPTPEEVIDEQLDVLAHLTRFALAVVVAEPDAGCQYWPVTPPERFLGPWNHTLRNPLLIISNTADPATPLSSGKLVHETFGNSSSILVQDSPGHCSLALPSLCTVRHLRAFFADGTLPKEGTVCDVDVSPFPQLGSVKAYSAEEEEILESVRRAAQVVFGNDV</sequence>
<dbReference type="AlphaFoldDB" id="A0A1M2VPK3"/>
<dbReference type="Pfam" id="PF00561">
    <property type="entry name" value="Abhydrolase_1"/>
    <property type="match status" value="1"/>
</dbReference>
<evidence type="ECO:0000256" key="1">
    <source>
        <dbReference type="ARBA" id="ARBA00010088"/>
    </source>
</evidence>
<evidence type="ECO:0000313" key="5">
    <source>
        <dbReference type="EMBL" id="OJT09525.1"/>
    </source>
</evidence>